<feature type="compositionally biased region" description="Basic and acidic residues" evidence="1">
    <location>
        <begin position="180"/>
        <end position="201"/>
    </location>
</feature>
<keyword evidence="3" id="KW-0732">Signal</keyword>
<reference evidence="4 5" key="1">
    <citation type="submission" date="2014-08" db="EMBL/GenBank/DDBJ databases">
        <title>Clostridium innocuum, an unnegligible vancomycin-resistant pathogen causing extra-intestinal infections.</title>
        <authorList>
            <person name="Feng Y."/>
            <person name="Chiu C.-H."/>
        </authorList>
    </citation>
    <scope>NUCLEOTIDE SEQUENCE [LARGE SCALE GENOMIC DNA]</scope>
    <source>
        <strain evidence="4 5">AN88</strain>
    </source>
</reference>
<keyword evidence="2" id="KW-0812">Transmembrane</keyword>
<name>A0A099IBC0_CLOIN</name>
<accession>A0A099IBC0</accession>
<keyword evidence="2" id="KW-1133">Transmembrane helix</keyword>
<dbReference type="RefSeq" id="WP_044903396.1">
    <property type="nucleotide sequence ID" value="NZ_JQIF01000002.1"/>
</dbReference>
<proteinExistence type="predicted"/>
<feature type="chain" id="PRO_5039430685" evidence="3">
    <location>
        <begin position="26"/>
        <end position="272"/>
    </location>
</feature>
<evidence type="ECO:0000313" key="5">
    <source>
        <dbReference type="Proteomes" id="UP000030008"/>
    </source>
</evidence>
<dbReference type="EMBL" id="JQIF01000002">
    <property type="protein sequence ID" value="KGJ54950.1"/>
    <property type="molecule type" value="Genomic_DNA"/>
</dbReference>
<organism evidence="4 5">
    <name type="scientific">Clostridium innocuum</name>
    <dbReference type="NCBI Taxonomy" id="1522"/>
    <lineage>
        <taxon>Bacteria</taxon>
        <taxon>Bacillati</taxon>
        <taxon>Bacillota</taxon>
        <taxon>Clostridia</taxon>
        <taxon>Eubacteriales</taxon>
        <taxon>Clostridiaceae</taxon>
        <taxon>Clostridium</taxon>
    </lineage>
</organism>
<feature type="compositionally biased region" description="Polar residues" evidence="1">
    <location>
        <begin position="202"/>
        <end position="211"/>
    </location>
</feature>
<evidence type="ECO:0000256" key="1">
    <source>
        <dbReference type="SAM" id="MobiDB-lite"/>
    </source>
</evidence>
<sequence length="272" mass="29912">MKTWLQRGVSLLLICLLAGPIAIQADTIEKIILTAKENQVETVLIPSDTKDTIRSLQLSFQIKAKQGKVLKEHVQFRFHRDIKSDVQEWRYQEDTGRLTIYLSGDEHLYAQDELRLGMVELKLAAGTKAEVSVIEDSLKTVNDVYAVNEVSGMDAIAPVTIEKADSGDNNVPSETPDTNKPQENDKESTPEGKPDIPDTGKPDNSQENTPLDASKADTSEKAQNKGSVDKAEKGVDTGDKTQAQIYALGMLGALVAGGILWILRKKKELQIK</sequence>
<comment type="caution">
    <text evidence="4">The sequence shown here is derived from an EMBL/GenBank/DDBJ whole genome shotgun (WGS) entry which is preliminary data.</text>
</comment>
<protein>
    <submittedName>
        <fullName evidence="4">Cell wall anchor protein</fullName>
    </submittedName>
</protein>
<feature type="transmembrane region" description="Helical" evidence="2">
    <location>
        <begin position="245"/>
        <end position="263"/>
    </location>
</feature>
<evidence type="ECO:0000313" key="4">
    <source>
        <dbReference type="EMBL" id="KGJ54950.1"/>
    </source>
</evidence>
<dbReference type="Proteomes" id="UP000030008">
    <property type="component" value="Unassembled WGS sequence"/>
</dbReference>
<feature type="signal peptide" evidence="3">
    <location>
        <begin position="1"/>
        <end position="25"/>
    </location>
</feature>
<keyword evidence="2" id="KW-0472">Membrane</keyword>
<dbReference type="NCBIfam" id="TIGR01167">
    <property type="entry name" value="LPXTG_anchor"/>
    <property type="match status" value="1"/>
</dbReference>
<evidence type="ECO:0000256" key="2">
    <source>
        <dbReference type="SAM" id="Phobius"/>
    </source>
</evidence>
<gene>
    <name evidence="4" type="ORF">CIAN88_00675</name>
</gene>
<evidence type="ECO:0000256" key="3">
    <source>
        <dbReference type="SAM" id="SignalP"/>
    </source>
</evidence>
<feature type="compositionally biased region" description="Polar residues" evidence="1">
    <location>
        <begin position="167"/>
        <end position="179"/>
    </location>
</feature>
<feature type="compositionally biased region" description="Basic and acidic residues" evidence="1">
    <location>
        <begin position="214"/>
        <end position="238"/>
    </location>
</feature>
<dbReference type="AlphaFoldDB" id="A0A099IBC0"/>
<feature type="region of interest" description="Disordered" evidence="1">
    <location>
        <begin position="161"/>
        <end position="238"/>
    </location>
</feature>